<dbReference type="EMBL" id="CP142436">
    <property type="protein sequence ID" value="XBC51827.1"/>
    <property type="molecule type" value="Genomic_DNA"/>
</dbReference>
<dbReference type="AlphaFoldDB" id="A0AB74U1G6"/>
<gene>
    <name evidence="2" type="ORF">VUQ07_01740</name>
</gene>
<dbReference type="RefSeq" id="WP_347299217.1">
    <property type="nucleotide sequence ID" value="NZ_CP142436.1"/>
</dbReference>
<evidence type="ECO:0000313" key="2">
    <source>
        <dbReference type="EMBL" id="XBC51827.1"/>
    </source>
</evidence>
<feature type="domain" description="HTH cro/C1-type" evidence="1">
    <location>
        <begin position="9"/>
        <end position="63"/>
    </location>
</feature>
<name>A0AB74U1G6_9LACT</name>
<dbReference type="CDD" id="cd00093">
    <property type="entry name" value="HTH_XRE"/>
    <property type="match status" value="1"/>
</dbReference>
<evidence type="ECO:0000259" key="1">
    <source>
        <dbReference type="PROSITE" id="PS50943"/>
    </source>
</evidence>
<dbReference type="InterPro" id="IPR001387">
    <property type="entry name" value="Cro/C1-type_HTH"/>
</dbReference>
<protein>
    <submittedName>
        <fullName evidence="2">Transcriptional regulator</fullName>
    </submittedName>
</protein>
<accession>A0AB74U1G6</accession>
<dbReference type="GO" id="GO:0003677">
    <property type="term" value="F:DNA binding"/>
    <property type="evidence" value="ECO:0007669"/>
    <property type="project" value="InterPro"/>
</dbReference>
<organism evidence="2">
    <name type="scientific">Dolosigranulum savutiense</name>
    <dbReference type="NCBI Taxonomy" id="3110288"/>
    <lineage>
        <taxon>Bacteria</taxon>
        <taxon>Bacillati</taxon>
        <taxon>Bacillota</taxon>
        <taxon>Bacilli</taxon>
        <taxon>Lactobacillales</taxon>
        <taxon>Carnobacteriaceae</taxon>
        <taxon>Dolosigranulum</taxon>
    </lineage>
</organism>
<dbReference type="SUPFAM" id="SSF47413">
    <property type="entry name" value="lambda repressor-like DNA-binding domains"/>
    <property type="match status" value="1"/>
</dbReference>
<dbReference type="Gene3D" id="1.10.260.40">
    <property type="entry name" value="lambda repressor-like DNA-binding domains"/>
    <property type="match status" value="1"/>
</dbReference>
<proteinExistence type="predicted"/>
<dbReference type="InterPro" id="IPR010982">
    <property type="entry name" value="Lambda_DNA-bd_dom_sf"/>
</dbReference>
<dbReference type="PROSITE" id="PS50943">
    <property type="entry name" value="HTH_CROC1"/>
    <property type="match status" value="1"/>
</dbReference>
<sequence length="70" mass="8413">MDDIKINKVAGYRKMAELRQADMAEYLGISRQSYWCKENNRVSFSDKEKQKIKELFQKFIPELTIDDIFF</sequence>
<reference evidence="2" key="1">
    <citation type="submission" date="2023-12" db="EMBL/GenBank/DDBJ databases">
        <title>Dolosigranulum savutii sp. nov. isolated from human upper respiratory samples collected in Botswana.</title>
        <authorList>
            <person name="Kelly M.S."/>
        </authorList>
    </citation>
    <scope>NUCLEOTIDE SEQUENCE</scope>
    <source>
        <strain evidence="2">MSK211</strain>
    </source>
</reference>